<dbReference type="Pfam" id="PF13778">
    <property type="entry name" value="DUF4174"/>
    <property type="match status" value="3"/>
</dbReference>
<dbReference type="PANTHER" id="PTHR46792:SF1">
    <property type="entry name" value="COILED-COIL DOMAIN-CONTAINING 80-LIKE 2"/>
    <property type="match status" value="1"/>
</dbReference>
<feature type="region of interest" description="Disordered" evidence="2">
    <location>
        <begin position="605"/>
        <end position="639"/>
    </location>
</feature>
<accession>A0AAV2IZY2</accession>
<evidence type="ECO:0000256" key="1">
    <source>
        <dbReference type="ARBA" id="ARBA00022729"/>
    </source>
</evidence>
<evidence type="ECO:0000313" key="5">
    <source>
        <dbReference type="Proteomes" id="UP001497482"/>
    </source>
</evidence>
<keyword evidence="1" id="KW-0732">Signal</keyword>
<dbReference type="EMBL" id="OZ035823">
    <property type="protein sequence ID" value="CAL1570025.1"/>
    <property type="molecule type" value="Genomic_DNA"/>
</dbReference>
<organism evidence="4 5">
    <name type="scientific">Knipowitschia caucasica</name>
    <name type="common">Caucasian dwarf goby</name>
    <name type="synonym">Pomatoschistus caucasicus</name>
    <dbReference type="NCBI Taxonomy" id="637954"/>
    <lineage>
        <taxon>Eukaryota</taxon>
        <taxon>Metazoa</taxon>
        <taxon>Chordata</taxon>
        <taxon>Craniata</taxon>
        <taxon>Vertebrata</taxon>
        <taxon>Euteleostomi</taxon>
        <taxon>Actinopterygii</taxon>
        <taxon>Neopterygii</taxon>
        <taxon>Teleostei</taxon>
        <taxon>Neoteleostei</taxon>
        <taxon>Acanthomorphata</taxon>
        <taxon>Gobiaria</taxon>
        <taxon>Gobiiformes</taxon>
        <taxon>Gobioidei</taxon>
        <taxon>Gobiidae</taxon>
        <taxon>Gobiinae</taxon>
        <taxon>Knipowitschia</taxon>
    </lineage>
</organism>
<feature type="domain" description="DUF4174" evidence="3">
    <location>
        <begin position="467"/>
        <end position="597"/>
    </location>
</feature>
<dbReference type="GO" id="GO:0005604">
    <property type="term" value="C:basement membrane"/>
    <property type="evidence" value="ECO:0007669"/>
    <property type="project" value="TreeGrafter"/>
</dbReference>
<dbReference type="Proteomes" id="UP001497482">
    <property type="component" value="Chromosome 1"/>
</dbReference>
<dbReference type="GO" id="GO:0010811">
    <property type="term" value="P:positive regulation of cell-substrate adhesion"/>
    <property type="evidence" value="ECO:0007669"/>
    <property type="project" value="TreeGrafter"/>
</dbReference>
<dbReference type="InterPro" id="IPR025232">
    <property type="entry name" value="DUF4174"/>
</dbReference>
<keyword evidence="5" id="KW-1185">Reference proteome</keyword>
<evidence type="ECO:0000313" key="4">
    <source>
        <dbReference type="EMBL" id="CAL1570025.1"/>
    </source>
</evidence>
<dbReference type="GO" id="GO:0030198">
    <property type="term" value="P:extracellular matrix organization"/>
    <property type="evidence" value="ECO:0007669"/>
    <property type="project" value="TreeGrafter"/>
</dbReference>
<feature type="domain" description="DUF4174" evidence="3">
    <location>
        <begin position="10"/>
        <end position="143"/>
    </location>
</feature>
<feature type="compositionally biased region" description="Basic and acidic residues" evidence="2">
    <location>
        <begin position="608"/>
        <end position="626"/>
    </location>
</feature>
<feature type="compositionally biased region" description="Basic residues" evidence="2">
    <location>
        <begin position="276"/>
        <end position="293"/>
    </location>
</feature>
<feature type="region of interest" description="Disordered" evidence="2">
    <location>
        <begin position="216"/>
        <end position="297"/>
    </location>
</feature>
<feature type="domain" description="DUF4174" evidence="3">
    <location>
        <begin position="311"/>
        <end position="442"/>
    </location>
</feature>
<gene>
    <name evidence="4" type="ORF">KC01_LOCUS2374</name>
</gene>
<dbReference type="PANTHER" id="PTHR46792">
    <property type="entry name" value="COILED-COIL DOMAIN-CONTAINING PROTEIN 80"/>
    <property type="match status" value="1"/>
</dbReference>
<dbReference type="AlphaFoldDB" id="A0AAV2IZY2"/>
<protein>
    <recommendedName>
        <fullName evidence="3">DUF4174 domain-containing protein</fullName>
    </recommendedName>
</protein>
<sequence>MPTLAPELNFLVEFAGKNRLWVITASSPNDNYLRMMEKQLDDMEQAGLNCHLAKRDTYIIIIIQNAMMEGRILKTTMHSQASWETLDPDTVSRLLHYLELTGYDEFMMLVIKKNLRISDRFSIPVRVEAILEIIDQLPKRKLEKMTRRRVSCIIKKKKVMMKRKKEKTVLNFQRRGNVTSVLAPRRKPALDKKEALKNKIQDILNGRYRYVIRKEPLSTQQQTPGEKNGSVKQTDSRASVISSQEERTDKVVAMNPTEDKNILHEMNANNNEKASSKKKGKGKKGKKKGRGRTSIREVSDRDRAILKDFVNALKGTRRLMIISSPSQDAKLLTQLKEENEKHQCDLAIRKISVATIVGQGDDATLTLEHSNAESSAPMSSSERITDTRLISLLRTEFGLSSSDLFSMTITDYDIKPTRVFEAPPSTPALFEFIDNFSSRRPEKEIERNTVPACVRKKQQPEMENSLLSRFMSKRRLLLVSAPSEEDYSFQQQLSALSRQQCALGIRHFAMLKLTGAGDKSTGTVEMFPLNGHSQSKVEPLPKDTVNNLREQLKINKDYFSMLVVGKDGDVKAWFTSPLWSLDSVYDLVDSMEQRVQEERLQRSLGIHCSEDKEPRGSEGRHYRYETEGADEYSYQGPEQ</sequence>
<feature type="compositionally biased region" description="Polar residues" evidence="2">
    <location>
        <begin position="217"/>
        <end position="243"/>
    </location>
</feature>
<evidence type="ECO:0000256" key="2">
    <source>
        <dbReference type="SAM" id="MobiDB-lite"/>
    </source>
</evidence>
<reference evidence="4 5" key="1">
    <citation type="submission" date="2024-04" db="EMBL/GenBank/DDBJ databases">
        <authorList>
            <person name="Waldvogel A.-M."/>
            <person name="Schoenle A."/>
        </authorList>
    </citation>
    <scope>NUCLEOTIDE SEQUENCE [LARGE SCALE GENOMIC DNA]</scope>
</reference>
<evidence type="ECO:0000259" key="3">
    <source>
        <dbReference type="Pfam" id="PF13778"/>
    </source>
</evidence>
<proteinExistence type="predicted"/>
<name>A0AAV2IZY2_KNICA</name>